<organism evidence="1 2">
    <name type="scientific">Candidatus Bilamarchaeum dharawalense</name>
    <dbReference type="NCBI Taxonomy" id="2885759"/>
    <lineage>
        <taxon>Archaea</taxon>
        <taxon>Candidatus Micrarchaeota</taxon>
        <taxon>Candidatus Micrarchaeia</taxon>
        <taxon>Candidatus Anstonellales</taxon>
        <taxon>Candidatus Bilamarchaeaceae</taxon>
        <taxon>Candidatus Bilamarchaeum</taxon>
    </lineage>
</organism>
<evidence type="ECO:0000313" key="2">
    <source>
        <dbReference type="Proteomes" id="UP000789941"/>
    </source>
</evidence>
<gene>
    <name evidence="1" type="ORF">LFW2832_00955</name>
</gene>
<reference evidence="1 2" key="1">
    <citation type="submission" date="2019-08" db="EMBL/GenBank/DDBJ databases">
        <authorList>
            <person name="Vazquez-Campos X."/>
        </authorList>
    </citation>
    <scope>NUCLEOTIDE SEQUENCE [LARGE SCALE GENOMIC DNA]</scope>
    <source>
        <strain evidence="1">LFW-283_2</strain>
    </source>
</reference>
<sequence>MKHTIRRLALPVVVIATMTLPHADFSGWFRDTRAQPNIVTTVIPTPTSKLVADETRKFPNEHETIRGRIGAKRFFGSEDRVSFDKNYDAIVKILGKLDQNDRAQLTRMFDLEDFSPDFVGRLVDFEPKPKKNCVRFVDGKGTSYELWANQETEKAALIVRDKTTVRIVGRSGNEFLITPQKNGIHGIEFRDSTGHVVATTKVKSHLSQGKVLSDFVFLSKVDLDEFKVLELALKYGVRPARVFAFLNGQINPWDSYLAQVEIDTVKASIMAAERTNLPPWFITAVAFQEGLAGNFEYLATDQTGQGVSSFYDVGAEAFLGEVASIKRFLPPDLSFRRAEPVVNEAGGRYTSVYFKDIPTTVEAIGGILAGRRERFLRFVKDEYGETTLTEQMLLGGTYYMYNAAHPRKLMGQKIAAGGFALLEAPYTGMAPDHERPTIFIAALNNARVLATTEFLKYKWGTILTVIASGDSK</sequence>
<proteinExistence type="predicted"/>
<dbReference type="AlphaFoldDB" id="A0A5E4LR34"/>
<dbReference type="EMBL" id="CABMJJ010000009">
    <property type="protein sequence ID" value="VVC04444.1"/>
    <property type="molecule type" value="Genomic_DNA"/>
</dbReference>
<dbReference type="Proteomes" id="UP000789941">
    <property type="component" value="Unassembled WGS sequence"/>
</dbReference>
<protein>
    <submittedName>
        <fullName evidence="1">Uncharacterized protein</fullName>
    </submittedName>
</protein>
<comment type="caution">
    <text evidence="1">The sequence shown here is derived from an EMBL/GenBank/DDBJ whole genome shotgun (WGS) entry which is preliminary data.</text>
</comment>
<evidence type="ECO:0000313" key="1">
    <source>
        <dbReference type="EMBL" id="VVC04444.1"/>
    </source>
</evidence>
<accession>A0A5E4LR34</accession>
<name>A0A5E4LR34_9ARCH</name>